<dbReference type="InterPro" id="IPR012037">
    <property type="entry name" value="Alpha/beta-hydrolase_fam"/>
</dbReference>
<dbReference type="OrthoDB" id="4397445at2"/>
<dbReference type="InterPro" id="IPR027787">
    <property type="entry name" value="Alpha/beta-hydrolase_catalytic"/>
</dbReference>
<feature type="domain" description="Alpha/beta-hydrolase catalytic" evidence="2">
    <location>
        <begin position="267"/>
        <end position="554"/>
    </location>
</feature>
<evidence type="ECO:0000256" key="1">
    <source>
        <dbReference type="SAM" id="Phobius"/>
    </source>
</evidence>
<name>A0A5C5XUD9_9BACT</name>
<reference evidence="4 5" key="1">
    <citation type="submission" date="2019-02" db="EMBL/GenBank/DDBJ databases">
        <title>Deep-cultivation of Planctomycetes and their phenomic and genomic characterization uncovers novel biology.</title>
        <authorList>
            <person name="Wiegand S."/>
            <person name="Jogler M."/>
            <person name="Boedeker C."/>
            <person name="Pinto D."/>
            <person name="Vollmers J."/>
            <person name="Rivas-Marin E."/>
            <person name="Kohn T."/>
            <person name="Peeters S.H."/>
            <person name="Heuer A."/>
            <person name="Rast P."/>
            <person name="Oberbeckmann S."/>
            <person name="Bunk B."/>
            <person name="Jeske O."/>
            <person name="Meyerdierks A."/>
            <person name="Storesund J.E."/>
            <person name="Kallscheuer N."/>
            <person name="Luecker S."/>
            <person name="Lage O.M."/>
            <person name="Pohl T."/>
            <person name="Merkel B.J."/>
            <person name="Hornburger P."/>
            <person name="Mueller R.-W."/>
            <person name="Bruemmer F."/>
            <person name="Labrenz M."/>
            <person name="Spormann A.M."/>
            <person name="Op Den Camp H."/>
            <person name="Overmann J."/>
            <person name="Amann R."/>
            <person name="Jetten M.S.M."/>
            <person name="Mascher T."/>
            <person name="Medema M.H."/>
            <person name="Devos D.P."/>
            <person name="Kaster A.-K."/>
            <person name="Ovreas L."/>
            <person name="Rohde M."/>
            <person name="Galperin M.Y."/>
            <person name="Jogler C."/>
        </authorList>
    </citation>
    <scope>NUCLEOTIDE SEQUENCE [LARGE SCALE GENOMIC DNA]</scope>
    <source>
        <strain evidence="4 5">CA85</strain>
    </source>
</reference>
<feature type="transmembrane region" description="Helical" evidence="1">
    <location>
        <begin position="126"/>
        <end position="145"/>
    </location>
</feature>
<gene>
    <name evidence="4" type="ORF">CA85_28620</name>
</gene>
<evidence type="ECO:0008006" key="6">
    <source>
        <dbReference type="Google" id="ProtNLM"/>
    </source>
</evidence>
<evidence type="ECO:0000313" key="5">
    <source>
        <dbReference type="Proteomes" id="UP000318053"/>
    </source>
</evidence>
<feature type="transmembrane region" description="Helical" evidence="1">
    <location>
        <begin position="89"/>
        <end position="106"/>
    </location>
</feature>
<feature type="domain" description="Alpha/beta-hydrolase N-terminal" evidence="3">
    <location>
        <begin position="37"/>
        <end position="243"/>
    </location>
</feature>
<keyword evidence="1" id="KW-0472">Membrane</keyword>
<keyword evidence="1" id="KW-0812">Transmembrane</keyword>
<keyword evidence="1" id="KW-1133">Transmembrane helix</keyword>
<dbReference type="Pfam" id="PF10081">
    <property type="entry name" value="Abhydrolase_9"/>
    <property type="match status" value="1"/>
</dbReference>
<evidence type="ECO:0000259" key="3">
    <source>
        <dbReference type="Pfam" id="PF15420"/>
    </source>
</evidence>
<keyword evidence="5" id="KW-1185">Reference proteome</keyword>
<evidence type="ECO:0000313" key="4">
    <source>
        <dbReference type="EMBL" id="TWT66003.1"/>
    </source>
</evidence>
<sequence>MIPRLTHSLHRSLSSYWDSFSFLGLILATLFFCGSVTPSLLPRPYIVQGILSGFATAIGYVVGVVLVWFWNFLELPVPKQELARRLKQFTVAAVAVLFATFTWHASAWQNSVRVLMEMPPIESSELVWFFLIAMVVAGLLVTFARTMIFAGARLSRWLQKYLPRRIAISLSTLVVFLTALFIGNGVVARGLLSAADGFFLNADKLIEDGIAQPTAEWACGSTASLVDWDSIGRRGKDFIAGGPTAEEIAEFINDDDGVSESEWMHPIRVYVGMRSAEDDQARAALALEELKRAGGFERDVLVVATPTGTGWLDEGAVDTFEYLHRGDTAIVSMQYSYLPSWITILVDPSRSKRSASALFDQVYAHWTTLPKDSRPKLFLFGLSLGSFGCEDSADLMETFQDPIGGSVLSGPPFPSRQWGSIVASRNPGTPVWMPTFRDESMIRFTSQTNKLDNGKAWGPIRNVYIQHASDPMVWFSPSLAWNRPAWLNHPRGPDVSPALRWYPIVTFLQIAFDLPMATSIPIGYGHNYAPSSYIDAWVAVTQPAGWSEADLQKLKNRFAETEDSSH</sequence>
<dbReference type="RefSeq" id="WP_146391834.1">
    <property type="nucleotide sequence ID" value="NZ_SJPK01000006.1"/>
</dbReference>
<dbReference type="Pfam" id="PF15420">
    <property type="entry name" value="Abhydrolase_9_N"/>
    <property type="match status" value="1"/>
</dbReference>
<dbReference type="PIRSF" id="PIRSF007542">
    <property type="entry name" value="UCP007542"/>
    <property type="match status" value="1"/>
</dbReference>
<dbReference type="Proteomes" id="UP000318053">
    <property type="component" value="Unassembled WGS sequence"/>
</dbReference>
<protein>
    <recommendedName>
        <fullName evidence="6">Alpha/beta-hydrolase family protein</fullName>
    </recommendedName>
</protein>
<evidence type="ECO:0000259" key="2">
    <source>
        <dbReference type="Pfam" id="PF10081"/>
    </source>
</evidence>
<feature type="transmembrane region" description="Helical" evidence="1">
    <location>
        <begin position="46"/>
        <end position="69"/>
    </location>
</feature>
<accession>A0A5C5XUD9</accession>
<comment type="caution">
    <text evidence="4">The sequence shown here is derived from an EMBL/GenBank/DDBJ whole genome shotgun (WGS) entry which is preliminary data.</text>
</comment>
<feature type="transmembrane region" description="Helical" evidence="1">
    <location>
        <begin position="20"/>
        <end position="40"/>
    </location>
</feature>
<dbReference type="AlphaFoldDB" id="A0A5C5XUD9"/>
<organism evidence="4 5">
    <name type="scientific">Allorhodopirellula solitaria</name>
    <dbReference type="NCBI Taxonomy" id="2527987"/>
    <lineage>
        <taxon>Bacteria</taxon>
        <taxon>Pseudomonadati</taxon>
        <taxon>Planctomycetota</taxon>
        <taxon>Planctomycetia</taxon>
        <taxon>Pirellulales</taxon>
        <taxon>Pirellulaceae</taxon>
        <taxon>Allorhodopirellula</taxon>
    </lineage>
</organism>
<dbReference type="EMBL" id="SJPK01000006">
    <property type="protein sequence ID" value="TWT66003.1"/>
    <property type="molecule type" value="Genomic_DNA"/>
</dbReference>
<dbReference type="InterPro" id="IPR027788">
    <property type="entry name" value="Alpha/beta-hydrolase_N_dom"/>
</dbReference>
<feature type="transmembrane region" description="Helical" evidence="1">
    <location>
        <begin position="166"/>
        <end position="187"/>
    </location>
</feature>
<proteinExistence type="predicted"/>